<dbReference type="Pfam" id="PF13672">
    <property type="entry name" value="PP2C_2"/>
    <property type="match status" value="1"/>
</dbReference>
<dbReference type="PANTHER" id="PTHR13832">
    <property type="entry name" value="PROTEIN PHOSPHATASE 2C"/>
    <property type="match status" value="1"/>
</dbReference>
<dbReference type="EMBL" id="JADEXG010000008">
    <property type="protein sequence ID" value="MBE9076655.1"/>
    <property type="molecule type" value="Genomic_DNA"/>
</dbReference>
<dbReference type="PANTHER" id="PTHR13832:SF827">
    <property type="entry name" value="PROTEIN PHOSPHATASE 1L"/>
    <property type="match status" value="1"/>
</dbReference>
<gene>
    <name evidence="2" type="ORF">IQ241_04980</name>
</gene>
<proteinExistence type="predicted"/>
<dbReference type="InterPro" id="IPR001932">
    <property type="entry name" value="PPM-type_phosphatase-like_dom"/>
</dbReference>
<organism evidence="2 3">
    <name type="scientific">Vasconcelosia minhoensis LEGE 07310</name>
    <dbReference type="NCBI Taxonomy" id="915328"/>
    <lineage>
        <taxon>Bacteria</taxon>
        <taxon>Bacillati</taxon>
        <taxon>Cyanobacteriota</taxon>
        <taxon>Cyanophyceae</taxon>
        <taxon>Nodosilineales</taxon>
        <taxon>Cymatolegaceae</taxon>
        <taxon>Vasconcelosia</taxon>
        <taxon>Vasconcelosia minhoensis</taxon>
    </lineage>
</organism>
<dbReference type="GO" id="GO:0004722">
    <property type="term" value="F:protein serine/threonine phosphatase activity"/>
    <property type="evidence" value="ECO:0007669"/>
    <property type="project" value="InterPro"/>
</dbReference>
<reference evidence="2" key="1">
    <citation type="submission" date="2020-10" db="EMBL/GenBank/DDBJ databases">
        <authorList>
            <person name="Castelo-Branco R."/>
            <person name="Eusebio N."/>
            <person name="Adriana R."/>
            <person name="Vieira A."/>
            <person name="Brugerolle De Fraissinette N."/>
            <person name="Rezende De Castro R."/>
            <person name="Schneider M.P."/>
            <person name="Vasconcelos V."/>
            <person name="Leao P.N."/>
        </authorList>
    </citation>
    <scope>NUCLEOTIDE SEQUENCE</scope>
    <source>
        <strain evidence="2">LEGE 07310</strain>
    </source>
</reference>
<dbReference type="InterPro" id="IPR036457">
    <property type="entry name" value="PPM-type-like_dom_sf"/>
</dbReference>
<dbReference type="SMART" id="SM00331">
    <property type="entry name" value="PP2C_SIG"/>
    <property type="match status" value="1"/>
</dbReference>
<dbReference type="CDD" id="cd00143">
    <property type="entry name" value="PP2Cc"/>
    <property type="match status" value="1"/>
</dbReference>
<keyword evidence="3" id="KW-1185">Reference proteome</keyword>
<feature type="domain" description="PPM-type phosphatase" evidence="1">
    <location>
        <begin position="317"/>
        <end position="584"/>
    </location>
</feature>
<comment type="caution">
    <text evidence="2">The sequence shown here is derived from an EMBL/GenBank/DDBJ whole genome shotgun (WGS) entry which is preliminary data.</text>
</comment>
<sequence length="597" mass="65741">MPVCEHCQFENPSGNKFCQRCGEPLQQWQAWLIPHAADAKLPDLCPGDCLDSVERYQLATPLVFHPTAASAIAIDSQPEQPTLSIAPDSRSDAAAFAAAAPAEIPAAAHPYLFLADRPAVPTLHDAWQQADYTVLLVEDRSHLPRLEAAWPAAPTALKIHWCYTMVELWPALAEWNAQASLTALDNLRVDEDQLCCLQQLMVQAPDGVLPLSALGQLWRSLLNGEGDQPAALALLADKIGAGQLASPEPIRQELVSLAEQLESSTELTETLLTTPMLMALETEDDPFELGEFSEFVREDDGNRAEPDLSTMVLPMKLTHLEDTGQTHVGRQREHNEDTFFIQTEVKKQSNLQGQRLQARCLYVLCDGMGGHAGGEVASQLAVDTLRDYFTAYWQTERGQAGLPDQDCLCEAISQANQAIFDINQAEERTGSDRMGTTLVLLLLQGSQAVVAHVGDSRLYSYSRRLGLQQLTVDHEVGQREIEKGVEPEIAYGRPDAYQLTQALGPRDQKRIIPTVKFLSFTEDMLLLLCSDGLSDHELLENHTRSHLDPLLRSPKDLEAGISELIALANESSGHDNITAIGIRLKLKPDLDQLPPLQ</sequence>
<dbReference type="NCBIfam" id="NF011149">
    <property type="entry name" value="PRK14559.1"/>
    <property type="match status" value="1"/>
</dbReference>
<evidence type="ECO:0000313" key="3">
    <source>
        <dbReference type="Proteomes" id="UP000636505"/>
    </source>
</evidence>
<evidence type="ECO:0000259" key="1">
    <source>
        <dbReference type="PROSITE" id="PS51746"/>
    </source>
</evidence>
<name>A0A8J7DMH2_9CYAN</name>
<dbReference type="AlphaFoldDB" id="A0A8J7DMH2"/>
<dbReference type="SUPFAM" id="SSF81606">
    <property type="entry name" value="PP2C-like"/>
    <property type="match status" value="1"/>
</dbReference>
<protein>
    <submittedName>
        <fullName evidence="2">Serine/threonine phosphatase</fullName>
    </submittedName>
</protein>
<dbReference type="Gene3D" id="3.60.40.10">
    <property type="entry name" value="PPM-type phosphatase domain"/>
    <property type="match status" value="1"/>
</dbReference>
<dbReference type="PROSITE" id="PS51746">
    <property type="entry name" value="PPM_2"/>
    <property type="match status" value="1"/>
</dbReference>
<evidence type="ECO:0000313" key="2">
    <source>
        <dbReference type="EMBL" id="MBE9076655.1"/>
    </source>
</evidence>
<dbReference type="RefSeq" id="WP_193905319.1">
    <property type="nucleotide sequence ID" value="NZ_JADEXG010000008.1"/>
</dbReference>
<dbReference type="Proteomes" id="UP000636505">
    <property type="component" value="Unassembled WGS sequence"/>
</dbReference>
<accession>A0A8J7DMH2</accession>
<dbReference type="SMART" id="SM00332">
    <property type="entry name" value="PP2Cc"/>
    <property type="match status" value="1"/>
</dbReference>
<dbReference type="InterPro" id="IPR015655">
    <property type="entry name" value="PP2C"/>
</dbReference>